<keyword evidence="7" id="KW-0539">Nucleus</keyword>
<dbReference type="Proteomes" id="UP000054217">
    <property type="component" value="Unassembled WGS sequence"/>
</dbReference>
<accession>A0A0C3PZW8</accession>
<feature type="coiled-coil region" evidence="9">
    <location>
        <begin position="129"/>
        <end position="161"/>
    </location>
</feature>
<dbReference type="PANTHER" id="PTHR12786:SF1">
    <property type="entry name" value="SPLICING REGULATOR SDE2"/>
    <property type="match status" value="1"/>
</dbReference>
<feature type="domain" description="Sde2 ubiquitin" evidence="11">
    <location>
        <begin position="4"/>
        <end position="81"/>
    </location>
</feature>
<keyword evidence="8" id="KW-0131">Cell cycle</keyword>
<evidence type="ECO:0000256" key="3">
    <source>
        <dbReference type="ARBA" id="ARBA00008726"/>
    </source>
</evidence>
<evidence type="ECO:0000256" key="2">
    <source>
        <dbReference type="ARBA" id="ARBA00004496"/>
    </source>
</evidence>
<dbReference type="EMBL" id="KN831944">
    <property type="protein sequence ID" value="KIO15064.1"/>
    <property type="molecule type" value="Genomic_DNA"/>
</dbReference>
<dbReference type="InParanoid" id="A0A0C3PZW8"/>
<dbReference type="GO" id="GO:0006397">
    <property type="term" value="P:mRNA processing"/>
    <property type="evidence" value="ECO:0007669"/>
    <property type="project" value="UniProtKB-KW"/>
</dbReference>
<feature type="domain" description="SDE2-like" evidence="12">
    <location>
        <begin position="82"/>
        <end position="193"/>
    </location>
</feature>
<gene>
    <name evidence="13" type="ORF">M404DRAFT_198961</name>
</gene>
<dbReference type="Pfam" id="PF22782">
    <property type="entry name" value="SDE2"/>
    <property type="match status" value="1"/>
</dbReference>
<dbReference type="GO" id="GO:0005737">
    <property type="term" value="C:cytoplasm"/>
    <property type="evidence" value="ECO:0007669"/>
    <property type="project" value="UniProtKB-SubCell"/>
</dbReference>
<evidence type="ECO:0000256" key="1">
    <source>
        <dbReference type="ARBA" id="ARBA00004123"/>
    </source>
</evidence>
<evidence type="ECO:0000256" key="5">
    <source>
        <dbReference type="ARBA" id="ARBA00022664"/>
    </source>
</evidence>
<organism evidence="13 14">
    <name type="scientific">Pisolithus tinctorius Marx 270</name>
    <dbReference type="NCBI Taxonomy" id="870435"/>
    <lineage>
        <taxon>Eukaryota</taxon>
        <taxon>Fungi</taxon>
        <taxon>Dikarya</taxon>
        <taxon>Basidiomycota</taxon>
        <taxon>Agaricomycotina</taxon>
        <taxon>Agaricomycetes</taxon>
        <taxon>Agaricomycetidae</taxon>
        <taxon>Boletales</taxon>
        <taxon>Sclerodermatineae</taxon>
        <taxon>Pisolithaceae</taxon>
        <taxon>Pisolithus</taxon>
    </lineage>
</organism>
<evidence type="ECO:0000313" key="14">
    <source>
        <dbReference type="Proteomes" id="UP000054217"/>
    </source>
</evidence>
<evidence type="ECO:0000313" key="13">
    <source>
        <dbReference type="EMBL" id="KIO15064.1"/>
    </source>
</evidence>
<dbReference type="HOGENOM" id="CLU_060603_1_1_1"/>
<dbReference type="GO" id="GO:0005634">
    <property type="term" value="C:nucleus"/>
    <property type="evidence" value="ECO:0007669"/>
    <property type="project" value="UniProtKB-SubCell"/>
</dbReference>
<feature type="compositionally biased region" description="Low complexity" evidence="10">
    <location>
        <begin position="218"/>
        <end position="231"/>
    </location>
</feature>
<evidence type="ECO:0000259" key="12">
    <source>
        <dbReference type="Pfam" id="PF22782"/>
    </source>
</evidence>
<dbReference type="InterPro" id="IPR053822">
    <property type="entry name" value="SDE2-like_dom"/>
</dbReference>
<reference evidence="14" key="2">
    <citation type="submission" date="2015-01" db="EMBL/GenBank/DDBJ databases">
        <title>Evolutionary Origins and Diversification of the Mycorrhizal Mutualists.</title>
        <authorList>
            <consortium name="DOE Joint Genome Institute"/>
            <consortium name="Mycorrhizal Genomics Consortium"/>
            <person name="Kohler A."/>
            <person name="Kuo A."/>
            <person name="Nagy L.G."/>
            <person name="Floudas D."/>
            <person name="Copeland A."/>
            <person name="Barry K.W."/>
            <person name="Cichocki N."/>
            <person name="Veneault-Fourrey C."/>
            <person name="LaButti K."/>
            <person name="Lindquist E.A."/>
            <person name="Lipzen A."/>
            <person name="Lundell T."/>
            <person name="Morin E."/>
            <person name="Murat C."/>
            <person name="Riley R."/>
            <person name="Ohm R."/>
            <person name="Sun H."/>
            <person name="Tunlid A."/>
            <person name="Henrissat B."/>
            <person name="Grigoriev I.V."/>
            <person name="Hibbett D.S."/>
            <person name="Martin F."/>
        </authorList>
    </citation>
    <scope>NUCLEOTIDE SEQUENCE [LARGE SCALE GENOMIC DNA]</scope>
    <source>
        <strain evidence="14">Marx 270</strain>
    </source>
</reference>
<evidence type="ECO:0000256" key="4">
    <source>
        <dbReference type="ARBA" id="ARBA00022490"/>
    </source>
</evidence>
<keyword evidence="9" id="KW-0175">Coiled coil</keyword>
<evidence type="ECO:0000256" key="10">
    <source>
        <dbReference type="SAM" id="MobiDB-lite"/>
    </source>
</evidence>
<keyword evidence="6" id="KW-0508">mRNA splicing</keyword>
<evidence type="ECO:0000256" key="6">
    <source>
        <dbReference type="ARBA" id="ARBA00023187"/>
    </source>
</evidence>
<evidence type="ECO:0000256" key="7">
    <source>
        <dbReference type="ARBA" id="ARBA00023242"/>
    </source>
</evidence>
<evidence type="ECO:0000256" key="8">
    <source>
        <dbReference type="ARBA" id="ARBA00023306"/>
    </source>
</evidence>
<evidence type="ECO:0000256" key="9">
    <source>
        <dbReference type="SAM" id="Coils"/>
    </source>
</evidence>
<keyword evidence="5" id="KW-0507">mRNA processing</keyword>
<feature type="region of interest" description="Disordered" evidence="10">
    <location>
        <begin position="191"/>
        <end position="231"/>
    </location>
</feature>
<dbReference type="AlphaFoldDB" id="A0A0C3PZW8"/>
<sequence>MSTSVLFSTFPPFPTLSLLVPSETHIGDLYGLLCDRYPHLPTEEYLSISPHSGSLTPDTLISELHGASPGLVTLRLVPRLLGGKGGFGSQLRAAGGRMSSQKTNNNDSCRDLSGRRLNTLKTAKRLVEYMEHESDRKKAAADAKKAKLENLERKIAAASVDPETLAGKKHRFDDTEYLEESRELVDNVRSAVSTEEESQNRTAFNPTGGLEVSRHHCSGASSTNRGSGSSNSITCGGGICLNTAPQSVLHCI</sequence>
<dbReference type="PANTHER" id="PTHR12786">
    <property type="entry name" value="SPLICING FACTOR SF3A-RELATED"/>
    <property type="match status" value="1"/>
</dbReference>
<protein>
    <submittedName>
        <fullName evidence="13">Uncharacterized protein</fullName>
    </submittedName>
</protein>
<dbReference type="GO" id="GO:0008380">
    <property type="term" value="P:RNA splicing"/>
    <property type="evidence" value="ECO:0007669"/>
    <property type="project" value="UniProtKB-KW"/>
</dbReference>
<proteinExistence type="inferred from homology"/>
<dbReference type="Pfam" id="PF13019">
    <property type="entry name" value="Sde2_N_Ubi_yeast"/>
    <property type="match status" value="1"/>
</dbReference>
<dbReference type="STRING" id="870435.A0A0C3PZW8"/>
<keyword evidence="4" id="KW-0963">Cytoplasm</keyword>
<reference evidence="13 14" key="1">
    <citation type="submission" date="2014-04" db="EMBL/GenBank/DDBJ databases">
        <authorList>
            <consortium name="DOE Joint Genome Institute"/>
            <person name="Kuo A."/>
            <person name="Kohler A."/>
            <person name="Costa M.D."/>
            <person name="Nagy L.G."/>
            <person name="Floudas D."/>
            <person name="Copeland A."/>
            <person name="Barry K.W."/>
            <person name="Cichocki N."/>
            <person name="Veneault-Fourrey C."/>
            <person name="LaButti K."/>
            <person name="Lindquist E.A."/>
            <person name="Lipzen A."/>
            <person name="Lundell T."/>
            <person name="Morin E."/>
            <person name="Murat C."/>
            <person name="Sun H."/>
            <person name="Tunlid A."/>
            <person name="Henrissat B."/>
            <person name="Grigoriev I.V."/>
            <person name="Hibbett D.S."/>
            <person name="Martin F."/>
            <person name="Nordberg H.P."/>
            <person name="Cantor M.N."/>
            <person name="Hua S.X."/>
        </authorList>
    </citation>
    <scope>NUCLEOTIDE SEQUENCE [LARGE SCALE GENOMIC DNA]</scope>
    <source>
        <strain evidence="13 14">Marx 270</strain>
    </source>
</reference>
<keyword evidence="14" id="KW-1185">Reference proteome</keyword>
<name>A0A0C3PZW8_PISTI</name>
<comment type="subcellular location">
    <subcellularLocation>
        <location evidence="2">Cytoplasm</location>
    </subcellularLocation>
    <subcellularLocation>
        <location evidence="1">Nucleus</location>
    </subcellularLocation>
</comment>
<dbReference type="FunCoup" id="A0A0C3PZW8">
    <property type="interactions" value="186"/>
</dbReference>
<dbReference type="OrthoDB" id="547031at2759"/>
<dbReference type="InterPro" id="IPR024974">
    <property type="entry name" value="Sde2_N"/>
</dbReference>
<comment type="similarity">
    <text evidence="3">Belongs to the SDE2 family.</text>
</comment>
<evidence type="ECO:0000259" key="11">
    <source>
        <dbReference type="Pfam" id="PF13019"/>
    </source>
</evidence>
<dbReference type="InterPro" id="IPR051421">
    <property type="entry name" value="RNA_Proc_DNA_Dmg_Regulator"/>
</dbReference>